<accession>G7IPZ6</accession>
<dbReference type="EnsemblPlants" id="AES64214">
    <property type="protein sequence ID" value="AES64214"/>
    <property type="gene ID" value="MTR_2g019820"/>
</dbReference>
<dbReference type="Gramene" id="rna8000">
    <property type="protein sequence ID" value="RHN72302.1"/>
    <property type="gene ID" value="gene8000"/>
</dbReference>
<sequence length="117" mass="13600">MELSSSCKDRSNQGSQDRVPACRIARSYVLSPPKRATTLIWVVFAIFMIRIEFLQQKRKGKTYWALRIGSGQNKRRLRRRKTLYKGRCNQGFATLVFCFCGGAPWERRGLSQIRLNL</sequence>
<keyword evidence="5" id="KW-1185">Reference proteome</keyword>
<name>G7IPZ6_MEDTR</name>
<gene>
    <name evidence="2" type="ordered locus">MTR_2g019820</name>
    <name evidence="3" type="ORF">MtrunA17_Chr2g0286201</name>
</gene>
<dbReference type="EMBL" id="PSQE01000002">
    <property type="protein sequence ID" value="RHN72302.1"/>
    <property type="molecule type" value="Genomic_DNA"/>
</dbReference>
<dbReference type="Proteomes" id="UP000265566">
    <property type="component" value="Chromosome 2"/>
</dbReference>
<keyword evidence="1 2" id="KW-0812">Transmembrane</keyword>
<evidence type="ECO:0000313" key="3">
    <source>
        <dbReference type="EMBL" id="RHN72302.1"/>
    </source>
</evidence>
<keyword evidence="1" id="KW-0472">Membrane</keyword>
<protein>
    <submittedName>
        <fullName evidence="2">Transmembrane protein, putative</fullName>
    </submittedName>
</protein>
<feature type="transmembrane region" description="Helical" evidence="1">
    <location>
        <begin position="36"/>
        <end position="53"/>
    </location>
</feature>
<evidence type="ECO:0000313" key="4">
    <source>
        <dbReference type="EnsemblPlants" id="AES64214"/>
    </source>
</evidence>
<keyword evidence="1" id="KW-1133">Transmembrane helix</keyword>
<dbReference type="Proteomes" id="UP000002051">
    <property type="component" value="Chromosome 2"/>
</dbReference>
<evidence type="ECO:0000313" key="5">
    <source>
        <dbReference type="Proteomes" id="UP000002051"/>
    </source>
</evidence>
<dbReference type="HOGENOM" id="CLU_2088401_0_0_1"/>
<evidence type="ECO:0000313" key="2">
    <source>
        <dbReference type="EMBL" id="AES64214.1"/>
    </source>
</evidence>
<reference evidence="2 5" key="2">
    <citation type="journal article" date="2014" name="BMC Genomics">
        <title>An improved genome release (version Mt4.0) for the model legume Medicago truncatula.</title>
        <authorList>
            <person name="Tang H."/>
            <person name="Krishnakumar V."/>
            <person name="Bidwell S."/>
            <person name="Rosen B."/>
            <person name="Chan A."/>
            <person name="Zhou S."/>
            <person name="Gentzbittel L."/>
            <person name="Childs K.L."/>
            <person name="Yandell M."/>
            <person name="Gundlach H."/>
            <person name="Mayer K.F."/>
            <person name="Schwartz D.C."/>
            <person name="Town C.D."/>
        </authorList>
    </citation>
    <scope>GENOME REANNOTATION</scope>
    <source>
        <strain evidence="4 5">cv. Jemalong A17</strain>
    </source>
</reference>
<reference evidence="3" key="4">
    <citation type="journal article" date="2018" name="Nat. Plants">
        <title>Whole-genome landscape of Medicago truncatula symbiotic genes.</title>
        <authorList>
            <person name="Pecrix Y."/>
            <person name="Gamas P."/>
            <person name="Carrere S."/>
        </authorList>
    </citation>
    <scope>NUCLEOTIDE SEQUENCE</scope>
    <source>
        <tissue evidence="3">Leaves</tissue>
    </source>
</reference>
<dbReference type="EMBL" id="CM001218">
    <property type="protein sequence ID" value="AES64214.1"/>
    <property type="molecule type" value="Genomic_DNA"/>
</dbReference>
<proteinExistence type="predicted"/>
<reference evidence="4" key="3">
    <citation type="submission" date="2015-04" db="UniProtKB">
        <authorList>
            <consortium name="EnsemblPlants"/>
        </authorList>
    </citation>
    <scope>IDENTIFICATION</scope>
    <source>
        <strain evidence="4">cv. Jemalong A17</strain>
    </source>
</reference>
<dbReference type="AlphaFoldDB" id="G7IPZ6"/>
<reference evidence="2 5" key="1">
    <citation type="journal article" date="2011" name="Nature">
        <title>The Medicago genome provides insight into the evolution of rhizobial symbioses.</title>
        <authorList>
            <person name="Young N.D."/>
            <person name="Debelle F."/>
            <person name="Oldroyd G.E."/>
            <person name="Geurts R."/>
            <person name="Cannon S.B."/>
            <person name="Udvardi M.K."/>
            <person name="Benedito V.A."/>
            <person name="Mayer K.F."/>
            <person name="Gouzy J."/>
            <person name="Schoof H."/>
            <person name="Van de Peer Y."/>
            <person name="Proost S."/>
            <person name="Cook D.R."/>
            <person name="Meyers B.C."/>
            <person name="Spannagl M."/>
            <person name="Cheung F."/>
            <person name="De Mita S."/>
            <person name="Krishnakumar V."/>
            <person name="Gundlach H."/>
            <person name="Zhou S."/>
            <person name="Mudge J."/>
            <person name="Bharti A.K."/>
            <person name="Murray J.D."/>
            <person name="Naoumkina M.A."/>
            <person name="Rosen B."/>
            <person name="Silverstein K.A."/>
            <person name="Tang H."/>
            <person name="Rombauts S."/>
            <person name="Zhao P.X."/>
            <person name="Zhou P."/>
            <person name="Barbe V."/>
            <person name="Bardou P."/>
            <person name="Bechner M."/>
            <person name="Bellec A."/>
            <person name="Berger A."/>
            <person name="Berges H."/>
            <person name="Bidwell S."/>
            <person name="Bisseling T."/>
            <person name="Choisne N."/>
            <person name="Couloux A."/>
            <person name="Denny R."/>
            <person name="Deshpande S."/>
            <person name="Dai X."/>
            <person name="Doyle J.J."/>
            <person name="Dudez A.M."/>
            <person name="Farmer A.D."/>
            <person name="Fouteau S."/>
            <person name="Franken C."/>
            <person name="Gibelin C."/>
            <person name="Gish J."/>
            <person name="Goldstein S."/>
            <person name="Gonzalez A.J."/>
            <person name="Green P.J."/>
            <person name="Hallab A."/>
            <person name="Hartog M."/>
            <person name="Hua A."/>
            <person name="Humphray S.J."/>
            <person name="Jeong D.H."/>
            <person name="Jing Y."/>
            <person name="Jocker A."/>
            <person name="Kenton S.M."/>
            <person name="Kim D.J."/>
            <person name="Klee K."/>
            <person name="Lai H."/>
            <person name="Lang C."/>
            <person name="Lin S."/>
            <person name="Macmil S.L."/>
            <person name="Magdelenat G."/>
            <person name="Matthews L."/>
            <person name="McCorrison J."/>
            <person name="Monaghan E.L."/>
            <person name="Mun J.H."/>
            <person name="Najar F.Z."/>
            <person name="Nicholson C."/>
            <person name="Noirot C."/>
            <person name="O'Bleness M."/>
            <person name="Paule C.R."/>
            <person name="Poulain J."/>
            <person name="Prion F."/>
            <person name="Qin B."/>
            <person name="Qu C."/>
            <person name="Retzel E.F."/>
            <person name="Riddle C."/>
            <person name="Sallet E."/>
            <person name="Samain S."/>
            <person name="Samson N."/>
            <person name="Sanders I."/>
            <person name="Saurat O."/>
            <person name="Scarpelli C."/>
            <person name="Schiex T."/>
            <person name="Segurens B."/>
            <person name="Severin A.J."/>
            <person name="Sherrier D.J."/>
            <person name="Shi R."/>
            <person name="Sims S."/>
            <person name="Singer S.R."/>
            <person name="Sinharoy S."/>
            <person name="Sterck L."/>
            <person name="Viollet A."/>
            <person name="Wang B.B."/>
            <person name="Wang K."/>
            <person name="Wang M."/>
            <person name="Wang X."/>
            <person name="Warfsmann J."/>
            <person name="Weissenbach J."/>
            <person name="White D.D."/>
            <person name="White J.D."/>
            <person name="Wiley G.B."/>
            <person name="Wincker P."/>
            <person name="Xing Y."/>
            <person name="Yang L."/>
            <person name="Yao Z."/>
            <person name="Ying F."/>
            <person name="Zhai J."/>
            <person name="Zhou L."/>
            <person name="Zuber A."/>
            <person name="Denarie J."/>
            <person name="Dixon R.A."/>
            <person name="May G.D."/>
            <person name="Schwartz D.C."/>
            <person name="Rogers J."/>
            <person name="Quetier F."/>
            <person name="Town C.D."/>
            <person name="Roe B.A."/>
        </authorList>
    </citation>
    <scope>NUCLEOTIDE SEQUENCE [LARGE SCALE GENOMIC DNA]</scope>
    <source>
        <strain evidence="2">A17</strain>
        <strain evidence="4 5">cv. Jemalong A17</strain>
    </source>
</reference>
<dbReference type="PaxDb" id="3880-AES64214"/>
<organism evidence="2 5">
    <name type="scientific">Medicago truncatula</name>
    <name type="common">Barrel medic</name>
    <name type="synonym">Medicago tribuloides</name>
    <dbReference type="NCBI Taxonomy" id="3880"/>
    <lineage>
        <taxon>Eukaryota</taxon>
        <taxon>Viridiplantae</taxon>
        <taxon>Streptophyta</taxon>
        <taxon>Embryophyta</taxon>
        <taxon>Tracheophyta</taxon>
        <taxon>Spermatophyta</taxon>
        <taxon>Magnoliopsida</taxon>
        <taxon>eudicotyledons</taxon>
        <taxon>Gunneridae</taxon>
        <taxon>Pentapetalae</taxon>
        <taxon>rosids</taxon>
        <taxon>fabids</taxon>
        <taxon>Fabales</taxon>
        <taxon>Fabaceae</taxon>
        <taxon>Papilionoideae</taxon>
        <taxon>50 kb inversion clade</taxon>
        <taxon>NPAAA clade</taxon>
        <taxon>Hologalegina</taxon>
        <taxon>IRL clade</taxon>
        <taxon>Trifolieae</taxon>
        <taxon>Medicago</taxon>
    </lineage>
</organism>
<evidence type="ECO:0000256" key="1">
    <source>
        <dbReference type="SAM" id="Phobius"/>
    </source>
</evidence>